<name>A0A0D0B122_9AGAR</name>
<organism evidence="1 2">
    <name type="scientific">Collybiopsis luxurians FD-317 M1</name>
    <dbReference type="NCBI Taxonomy" id="944289"/>
    <lineage>
        <taxon>Eukaryota</taxon>
        <taxon>Fungi</taxon>
        <taxon>Dikarya</taxon>
        <taxon>Basidiomycota</taxon>
        <taxon>Agaricomycotina</taxon>
        <taxon>Agaricomycetes</taxon>
        <taxon>Agaricomycetidae</taxon>
        <taxon>Agaricales</taxon>
        <taxon>Marasmiineae</taxon>
        <taxon>Omphalotaceae</taxon>
        <taxon>Collybiopsis</taxon>
        <taxon>Collybiopsis luxurians</taxon>
    </lineage>
</organism>
<dbReference type="AlphaFoldDB" id="A0A0D0B122"/>
<proteinExistence type="predicted"/>
<dbReference type="HOGENOM" id="CLU_1489190_0_0_1"/>
<sequence length="181" mass="20196">MSSSQSFIDQPVALSSKPGGLKPQLIIKVPQFLQSASVVPFSNALFSAPPMAKKIQHVAFECSMHLQYPLISITDSIPTSLPTSLQPIYEDAYLANSSPEVLDRIDVKEWKSIFWNYPSYVDVEMGAPKELDIMTLDYPEDVPPPPVPVLTPPAPVWKAIDNRSYCKVSSLKTWFFEPLVK</sequence>
<reference evidence="1 2" key="1">
    <citation type="submission" date="2014-04" db="EMBL/GenBank/DDBJ databases">
        <title>Evolutionary Origins and Diversification of the Mycorrhizal Mutualists.</title>
        <authorList>
            <consortium name="DOE Joint Genome Institute"/>
            <consortium name="Mycorrhizal Genomics Consortium"/>
            <person name="Kohler A."/>
            <person name="Kuo A."/>
            <person name="Nagy L.G."/>
            <person name="Floudas D."/>
            <person name="Copeland A."/>
            <person name="Barry K.W."/>
            <person name="Cichocki N."/>
            <person name="Veneault-Fourrey C."/>
            <person name="LaButti K."/>
            <person name="Lindquist E.A."/>
            <person name="Lipzen A."/>
            <person name="Lundell T."/>
            <person name="Morin E."/>
            <person name="Murat C."/>
            <person name="Riley R."/>
            <person name="Ohm R."/>
            <person name="Sun H."/>
            <person name="Tunlid A."/>
            <person name="Henrissat B."/>
            <person name="Grigoriev I.V."/>
            <person name="Hibbett D.S."/>
            <person name="Martin F."/>
        </authorList>
    </citation>
    <scope>NUCLEOTIDE SEQUENCE [LARGE SCALE GENOMIC DNA]</scope>
    <source>
        <strain evidence="1 2">FD-317 M1</strain>
    </source>
</reference>
<gene>
    <name evidence="1" type="ORF">GYMLUDRAFT_247566</name>
</gene>
<evidence type="ECO:0000313" key="2">
    <source>
        <dbReference type="Proteomes" id="UP000053593"/>
    </source>
</evidence>
<protein>
    <submittedName>
        <fullName evidence="1">Uncharacterized protein</fullName>
    </submittedName>
</protein>
<dbReference type="Proteomes" id="UP000053593">
    <property type="component" value="Unassembled WGS sequence"/>
</dbReference>
<keyword evidence="2" id="KW-1185">Reference proteome</keyword>
<accession>A0A0D0B122</accession>
<evidence type="ECO:0000313" key="1">
    <source>
        <dbReference type="EMBL" id="KIK56780.1"/>
    </source>
</evidence>
<dbReference type="EMBL" id="KN834795">
    <property type="protein sequence ID" value="KIK56780.1"/>
    <property type="molecule type" value="Genomic_DNA"/>
</dbReference>